<feature type="compositionally biased region" description="Polar residues" evidence="1">
    <location>
        <begin position="465"/>
        <end position="474"/>
    </location>
</feature>
<proteinExistence type="predicted"/>
<feature type="compositionally biased region" description="Basic and acidic residues" evidence="1">
    <location>
        <begin position="271"/>
        <end position="280"/>
    </location>
</feature>
<accession>A0A7I4YJ88</accession>
<dbReference type="WBParaSite" id="HCON_00100340-00001">
    <property type="protein sequence ID" value="HCON_00100340-00001"/>
    <property type="gene ID" value="HCON_00100340"/>
</dbReference>
<feature type="compositionally biased region" description="Low complexity" evidence="1">
    <location>
        <begin position="58"/>
        <end position="70"/>
    </location>
</feature>
<feature type="compositionally biased region" description="Low complexity" evidence="1">
    <location>
        <begin position="258"/>
        <end position="270"/>
    </location>
</feature>
<feature type="region of interest" description="Disordered" evidence="1">
    <location>
        <begin position="252"/>
        <end position="345"/>
    </location>
</feature>
<feature type="compositionally biased region" description="Polar residues" evidence="1">
    <location>
        <begin position="439"/>
        <end position="456"/>
    </location>
</feature>
<feature type="compositionally biased region" description="Basic and acidic residues" evidence="1">
    <location>
        <begin position="403"/>
        <end position="418"/>
    </location>
</feature>
<feature type="compositionally biased region" description="Basic and acidic residues" evidence="1">
    <location>
        <begin position="294"/>
        <end position="345"/>
    </location>
</feature>
<feature type="region of interest" description="Disordered" evidence="1">
    <location>
        <begin position="640"/>
        <end position="682"/>
    </location>
</feature>
<organism evidence="2 3">
    <name type="scientific">Haemonchus contortus</name>
    <name type="common">Barber pole worm</name>
    <dbReference type="NCBI Taxonomy" id="6289"/>
    <lineage>
        <taxon>Eukaryota</taxon>
        <taxon>Metazoa</taxon>
        <taxon>Ecdysozoa</taxon>
        <taxon>Nematoda</taxon>
        <taxon>Chromadorea</taxon>
        <taxon>Rhabditida</taxon>
        <taxon>Rhabditina</taxon>
        <taxon>Rhabditomorpha</taxon>
        <taxon>Strongyloidea</taxon>
        <taxon>Trichostrongylidae</taxon>
        <taxon>Haemonchus</taxon>
    </lineage>
</organism>
<dbReference type="OMA" id="SEVEWHK"/>
<dbReference type="AlphaFoldDB" id="A0A7I4YJ88"/>
<keyword evidence="2" id="KW-1185">Reference proteome</keyword>
<evidence type="ECO:0000256" key="1">
    <source>
        <dbReference type="SAM" id="MobiDB-lite"/>
    </source>
</evidence>
<reference evidence="3" key="1">
    <citation type="submission" date="2020-12" db="UniProtKB">
        <authorList>
            <consortium name="WormBaseParasite"/>
        </authorList>
    </citation>
    <scope>IDENTIFICATION</scope>
    <source>
        <strain evidence="3">MHco3</strain>
    </source>
</reference>
<evidence type="ECO:0000313" key="3">
    <source>
        <dbReference type="WBParaSite" id="HCON_00100340-00001"/>
    </source>
</evidence>
<feature type="region of interest" description="Disordered" evidence="1">
    <location>
        <begin position="1"/>
        <end position="93"/>
    </location>
</feature>
<feature type="compositionally biased region" description="Low complexity" evidence="1">
    <location>
        <begin position="82"/>
        <end position="92"/>
    </location>
</feature>
<sequence length="854" mass="94888">MSTHQRDGSLLRKKQDQWARERAEEAENTWFPFGSPGGGNPNRKHESIDYSSPHAKTQVQQHQEQSLSQEKSTACERKKATLTKSSSTQSQQDCQAKMINEANNQCRGPSENGCGHSSMTTPIPAAYPIPIQYQYPIPTHGYSTGAGPAPATAMQWNYLQAIPINLIPPGTIPIPVQDLSKSIAEGTPICPVTVAEQFAQMSVTNAGWGAMAPAAVPMAIPIQNPAAFHSAPIDPSQEPREANVAVVPPLASHEDYESSASSSGTFSRRSTTTDRYDSVRQRSSSSVTDYDEQIAERKRMEAEDAERDRYEEERVIREKEEKIRRQADAERKQKEEERMKEQEKERIRRTLEEALERAKHEAEITRKARVFKHVLEGADKSPELERRLLGVDPETGDRILHEISQMERHKKLEREALSRRPSKGSDQQDKPSLERRSRSAQPKSRTSSMSESFSNQEVHDDKSRNPSGVKQTASIRPFNSADNRVTRGSYESSGIRHPTSFANGNTPLRRSIPGRMSVRVTRKEKENSIAGEEDCNRNTVRAMTRPSHTPPVGRDQRMPPSKIPIATPFAAKSGSRPSTLPPQPLRSANHFPAVESEAVQLVKSIPANISQRPRNLFPSEDCCDNPLFSPVATRHRRTYRMRGLTDSPVNVDSAGSSGGSTEENHEGNTSSGTASPQSAAQSPIPAVAISHETYNAPRSILTSNNNELKIRSALSSPAAYLNQTPRSSTYVKRLVEKGCNKHAEDILSPDVRRKAEANLSRTPSVQSLRGSMGNLAGWRGSVSNLAEDSLNMNRFKSLNPSYRSFNAKKNTEKQQEVIDRLSRLRENLRSRENFVERGVLPKHQVTPSSTAVKT</sequence>
<feature type="region of interest" description="Disordered" evidence="1">
    <location>
        <begin position="403"/>
        <end position="588"/>
    </location>
</feature>
<feature type="compositionally biased region" description="Basic and acidic residues" evidence="1">
    <location>
        <begin position="426"/>
        <end position="437"/>
    </location>
</feature>
<protein>
    <submittedName>
        <fullName evidence="3">Reticulocyte-binding protein 2-like protein a</fullName>
    </submittedName>
</protein>
<name>A0A7I4YJ88_HAECO</name>
<dbReference type="Proteomes" id="UP000025227">
    <property type="component" value="Unplaced"/>
</dbReference>
<feature type="compositionally biased region" description="Polar residues" evidence="1">
    <location>
        <begin position="647"/>
        <end position="681"/>
    </location>
</feature>
<dbReference type="OrthoDB" id="5874030at2759"/>
<evidence type="ECO:0000313" key="2">
    <source>
        <dbReference type="Proteomes" id="UP000025227"/>
    </source>
</evidence>
<feature type="compositionally biased region" description="Basic and acidic residues" evidence="1">
    <location>
        <begin position="1"/>
        <end position="25"/>
    </location>
</feature>